<reference evidence="8" key="1">
    <citation type="submission" date="2018-09" db="EMBL/GenBank/DDBJ databases">
        <authorList>
            <person name="Livingstone P.G."/>
            <person name="Whitworth D.E."/>
        </authorList>
    </citation>
    <scope>NUCLEOTIDE SEQUENCE [LARGE SCALE GENOMIC DNA]</scope>
    <source>
        <strain evidence="8">CA051B</strain>
    </source>
</reference>
<dbReference type="SUPFAM" id="SSF56112">
    <property type="entry name" value="Protein kinase-like (PK-like)"/>
    <property type="match status" value="1"/>
</dbReference>
<feature type="non-terminal residue" evidence="7">
    <location>
        <position position="434"/>
    </location>
</feature>
<keyword evidence="8" id="KW-1185">Reference proteome</keyword>
<keyword evidence="2" id="KW-0547">Nucleotide-binding</keyword>
<accession>A0A3A8N817</accession>
<gene>
    <name evidence="7" type="ORF">D7V93_43065</name>
</gene>
<dbReference type="InterPro" id="IPR000719">
    <property type="entry name" value="Prot_kinase_dom"/>
</dbReference>
<dbReference type="CDD" id="cd14014">
    <property type="entry name" value="STKc_PknB_like"/>
    <property type="match status" value="1"/>
</dbReference>
<evidence type="ECO:0000256" key="2">
    <source>
        <dbReference type="ARBA" id="ARBA00022741"/>
    </source>
</evidence>
<dbReference type="PROSITE" id="PS50011">
    <property type="entry name" value="PROTEIN_KINASE_DOM"/>
    <property type="match status" value="1"/>
</dbReference>
<dbReference type="InterPro" id="IPR008266">
    <property type="entry name" value="Tyr_kinase_AS"/>
</dbReference>
<dbReference type="GO" id="GO:0005524">
    <property type="term" value="F:ATP binding"/>
    <property type="evidence" value="ECO:0007669"/>
    <property type="project" value="UniProtKB-KW"/>
</dbReference>
<keyword evidence="4" id="KW-0067">ATP-binding</keyword>
<dbReference type="Pfam" id="PF00069">
    <property type="entry name" value="Pkinase"/>
    <property type="match status" value="1"/>
</dbReference>
<feature type="region of interest" description="Disordered" evidence="5">
    <location>
        <begin position="361"/>
        <end position="434"/>
    </location>
</feature>
<keyword evidence="7" id="KW-0723">Serine/threonine-protein kinase</keyword>
<organism evidence="7 8">
    <name type="scientific">Corallococcus llansteffanensis</name>
    <dbReference type="NCBI Taxonomy" id="2316731"/>
    <lineage>
        <taxon>Bacteria</taxon>
        <taxon>Pseudomonadati</taxon>
        <taxon>Myxococcota</taxon>
        <taxon>Myxococcia</taxon>
        <taxon>Myxococcales</taxon>
        <taxon>Cystobacterineae</taxon>
        <taxon>Myxococcaceae</taxon>
        <taxon>Corallococcus</taxon>
    </lineage>
</organism>
<dbReference type="RefSeq" id="WP_147451684.1">
    <property type="nucleotide sequence ID" value="NZ_RAWB01001027.1"/>
</dbReference>
<evidence type="ECO:0000256" key="3">
    <source>
        <dbReference type="ARBA" id="ARBA00022777"/>
    </source>
</evidence>
<keyword evidence="1" id="KW-0808">Transferase</keyword>
<dbReference type="Pfam" id="PF13240">
    <property type="entry name" value="Zn_Ribbon_1"/>
    <property type="match status" value="1"/>
</dbReference>
<protein>
    <submittedName>
        <fullName evidence="7">Serine/threonine protein kinase</fullName>
    </submittedName>
</protein>
<name>A0A3A8N817_9BACT</name>
<proteinExistence type="predicted"/>
<sequence>MSAAPPSSLIFGRYAVLRRLAVGGMGEIFLARQVGVSGFERPVILKSLLPDLLEHEGSVEMFLDEARVAAHLNHPNVVSLYEVGAWQGTFYIAMEYIEGENLGRLARAAQRAGTTLPHRVCAQLIRDAALGLDHAHHARDSQGASLELVHRDISPQNIMVRLDGVTKVVDFGVAKATIRASRTRTGVLKGKLRYMSPEQVRNEPVAGSSDQFALGVVLWELCTRRPFIDTDNPAEAMRRIALAAVPRPSQFVEGLSPLLEQIILRMLHRVPSQRFARCADVARALQAFLDEVPEAEGEGVSAVVTRLVGESVLARLRDVATGETVLPQGREPSSVSCPRCGQSTSATSRFCPACGSALTPPSGAPAPGLASLPALREPPVHLSDDAPDAPTSKAPAARSGGDGKAPTARSGGDDAAHEPPTDPTMEVPAPLAAA</sequence>
<dbReference type="Proteomes" id="UP000272888">
    <property type="component" value="Unassembled WGS sequence"/>
</dbReference>
<dbReference type="EMBL" id="RAWB01001027">
    <property type="protein sequence ID" value="RKH36192.1"/>
    <property type="molecule type" value="Genomic_DNA"/>
</dbReference>
<keyword evidence="3 7" id="KW-0418">Kinase</keyword>
<dbReference type="AlphaFoldDB" id="A0A3A8N817"/>
<feature type="compositionally biased region" description="Basic and acidic residues" evidence="5">
    <location>
        <begin position="411"/>
        <end position="420"/>
    </location>
</feature>
<evidence type="ECO:0000313" key="8">
    <source>
        <dbReference type="Proteomes" id="UP000272888"/>
    </source>
</evidence>
<dbReference type="PANTHER" id="PTHR43289">
    <property type="entry name" value="MITOGEN-ACTIVATED PROTEIN KINASE KINASE KINASE 20-RELATED"/>
    <property type="match status" value="1"/>
</dbReference>
<dbReference type="GO" id="GO:0004674">
    <property type="term" value="F:protein serine/threonine kinase activity"/>
    <property type="evidence" value="ECO:0007669"/>
    <property type="project" value="UniProtKB-KW"/>
</dbReference>
<dbReference type="InterPro" id="IPR026870">
    <property type="entry name" value="Zinc_ribbon_dom"/>
</dbReference>
<feature type="domain" description="Protein kinase" evidence="6">
    <location>
        <begin position="14"/>
        <end position="289"/>
    </location>
</feature>
<dbReference type="Gene3D" id="3.30.200.20">
    <property type="entry name" value="Phosphorylase Kinase, domain 1"/>
    <property type="match status" value="1"/>
</dbReference>
<evidence type="ECO:0000256" key="5">
    <source>
        <dbReference type="SAM" id="MobiDB-lite"/>
    </source>
</evidence>
<dbReference type="Gene3D" id="1.10.510.10">
    <property type="entry name" value="Transferase(Phosphotransferase) domain 1"/>
    <property type="match status" value="1"/>
</dbReference>
<dbReference type="PROSITE" id="PS00109">
    <property type="entry name" value="PROTEIN_KINASE_TYR"/>
    <property type="match status" value="1"/>
</dbReference>
<evidence type="ECO:0000313" key="7">
    <source>
        <dbReference type="EMBL" id="RKH36192.1"/>
    </source>
</evidence>
<dbReference type="PANTHER" id="PTHR43289:SF6">
    <property type="entry name" value="SERINE_THREONINE-PROTEIN KINASE NEKL-3"/>
    <property type="match status" value="1"/>
</dbReference>
<dbReference type="InterPro" id="IPR011009">
    <property type="entry name" value="Kinase-like_dom_sf"/>
</dbReference>
<evidence type="ECO:0000256" key="4">
    <source>
        <dbReference type="ARBA" id="ARBA00022840"/>
    </source>
</evidence>
<comment type="caution">
    <text evidence="7">The sequence shown here is derived from an EMBL/GenBank/DDBJ whole genome shotgun (WGS) entry which is preliminary data.</text>
</comment>
<feature type="compositionally biased region" description="Low complexity" evidence="5">
    <location>
        <begin position="361"/>
        <end position="375"/>
    </location>
</feature>
<evidence type="ECO:0000259" key="6">
    <source>
        <dbReference type="PROSITE" id="PS50011"/>
    </source>
</evidence>
<evidence type="ECO:0000256" key="1">
    <source>
        <dbReference type="ARBA" id="ARBA00022679"/>
    </source>
</evidence>